<proteinExistence type="predicted"/>
<dbReference type="EMBL" id="AC022457">
    <property type="protein sequence ID" value="AAK27815.1"/>
    <property type="molecule type" value="Genomic_DNA"/>
</dbReference>
<reference evidence="3" key="2">
    <citation type="journal article" date="2008" name="Nucleic Acids Res.">
        <title>The rice annotation project database (RAP-DB): 2008 update.</title>
        <authorList>
            <consortium name="The rice annotation project (RAP)"/>
        </authorList>
    </citation>
    <scope>GENOME REANNOTATION</scope>
    <source>
        <strain evidence="3">cv. Nipponbare</strain>
    </source>
</reference>
<reference evidence="3" key="1">
    <citation type="journal article" date="2005" name="Nature">
        <title>The map-based sequence of the rice genome.</title>
        <authorList>
            <consortium name="International rice genome sequencing project (IRGSP)"/>
            <person name="Matsumoto T."/>
            <person name="Wu J."/>
            <person name="Kanamori H."/>
            <person name="Katayose Y."/>
            <person name="Fujisawa M."/>
            <person name="Namiki N."/>
            <person name="Mizuno H."/>
            <person name="Yamamoto K."/>
            <person name="Antonio B.A."/>
            <person name="Baba T."/>
            <person name="Sakata K."/>
            <person name="Nagamura Y."/>
            <person name="Aoki H."/>
            <person name="Arikawa K."/>
            <person name="Arita K."/>
            <person name="Bito T."/>
            <person name="Chiden Y."/>
            <person name="Fujitsuka N."/>
            <person name="Fukunaka R."/>
            <person name="Hamada M."/>
            <person name="Harada C."/>
            <person name="Hayashi A."/>
            <person name="Hijishita S."/>
            <person name="Honda M."/>
            <person name="Hosokawa S."/>
            <person name="Ichikawa Y."/>
            <person name="Idonuma A."/>
            <person name="Iijima M."/>
            <person name="Ikeda M."/>
            <person name="Ikeno M."/>
            <person name="Ito K."/>
            <person name="Ito S."/>
            <person name="Ito T."/>
            <person name="Ito Y."/>
            <person name="Ito Y."/>
            <person name="Iwabuchi A."/>
            <person name="Kamiya K."/>
            <person name="Karasawa W."/>
            <person name="Kurita K."/>
            <person name="Katagiri S."/>
            <person name="Kikuta A."/>
            <person name="Kobayashi H."/>
            <person name="Kobayashi N."/>
            <person name="Machita K."/>
            <person name="Maehara T."/>
            <person name="Masukawa M."/>
            <person name="Mizubayashi T."/>
            <person name="Mukai Y."/>
            <person name="Nagasaki H."/>
            <person name="Nagata Y."/>
            <person name="Naito S."/>
            <person name="Nakashima M."/>
            <person name="Nakama Y."/>
            <person name="Nakamichi Y."/>
            <person name="Nakamura M."/>
            <person name="Meguro A."/>
            <person name="Negishi M."/>
            <person name="Ohta I."/>
            <person name="Ohta T."/>
            <person name="Okamoto M."/>
            <person name="Ono N."/>
            <person name="Saji S."/>
            <person name="Sakaguchi M."/>
            <person name="Sakai K."/>
            <person name="Shibata M."/>
            <person name="Shimokawa T."/>
            <person name="Song J."/>
            <person name="Takazaki Y."/>
            <person name="Terasawa K."/>
            <person name="Tsugane M."/>
            <person name="Tsuji K."/>
            <person name="Ueda S."/>
            <person name="Waki K."/>
            <person name="Yamagata H."/>
            <person name="Yamamoto M."/>
            <person name="Yamamoto S."/>
            <person name="Yamane H."/>
            <person name="Yoshiki S."/>
            <person name="Yoshihara R."/>
            <person name="Yukawa K."/>
            <person name="Zhong H."/>
            <person name="Yano M."/>
            <person name="Yuan Q."/>
            <person name="Ouyang S."/>
            <person name="Liu J."/>
            <person name="Jones K.M."/>
            <person name="Gansberger K."/>
            <person name="Moffat K."/>
            <person name="Hill J."/>
            <person name="Bera J."/>
            <person name="Fadrosh D."/>
            <person name="Jin S."/>
            <person name="Johri S."/>
            <person name="Kim M."/>
            <person name="Overton L."/>
            <person name="Reardon M."/>
            <person name="Tsitrin T."/>
            <person name="Vuong H."/>
            <person name="Weaver B."/>
            <person name="Ciecko A."/>
            <person name="Tallon L."/>
            <person name="Jackson J."/>
            <person name="Pai G."/>
            <person name="Aken S.V."/>
            <person name="Utterback T."/>
            <person name="Reidmuller S."/>
            <person name="Feldblyum T."/>
            <person name="Hsiao J."/>
            <person name="Zismann V."/>
            <person name="Iobst S."/>
            <person name="de Vazeille A.R."/>
            <person name="Buell C.R."/>
            <person name="Ying K."/>
            <person name="Li Y."/>
            <person name="Lu T."/>
            <person name="Huang Y."/>
            <person name="Zhao Q."/>
            <person name="Feng Q."/>
            <person name="Zhang L."/>
            <person name="Zhu J."/>
            <person name="Weng Q."/>
            <person name="Mu J."/>
            <person name="Lu Y."/>
            <person name="Fan D."/>
            <person name="Liu Y."/>
            <person name="Guan J."/>
            <person name="Zhang Y."/>
            <person name="Yu S."/>
            <person name="Liu X."/>
            <person name="Zhang Y."/>
            <person name="Hong G."/>
            <person name="Han B."/>
            <person name="Choisne N."/>
            <person name="Demange N."/>
            <person name="Orjeda G."/>
            <person name="Samain S."/>
            <person name="Cattolico L."/>
            <person name="Pelletier E."/>
            <person name="Couloux A."/>
            <person name="Segurens B."/>
            <person name="Wincker P."/>
            <person name="D'Hont A."/>
            <person name="Scarpelli C."/>
            <person name="Weissenbach J."/>
            <person name="Salanoubat M."/>
            <person name="Quetier F."/>
            <person name="Yu Y."/>
            <person name="Kim H.R."/>
            <person name="Rambo T."/>
            <person name="Currie J."/>
            <person name="Collura K."/>
            <person name="Luo M."/>
            <person name="Yang T."/>
            <person name="Ammiraju J.S.S."/>
            <person name="Engler F."/>
            <person name="Soderlund C."/>
            <person name="Wing R.A."/>
            <person name="Palmer L.E."/>
            <person name="de la Bastide M."/>
            <person name="Spiegel L."/>
            <person name="Nascimento L."/>
            <person name="Zutavern T."/>
            <person name="O'Shaughnessy A."/>
            <person name="Dike S."/>
            <person name="Dedhia N."/>
            <person name="Preston R."/>
            <person name="Balija V."/>
            <person name="McCombie W.R."/>
            <person name="Chow T."/>
            <person name="Chen H."/>
            <person name="Chung M."/>
            <person name="Chen C."/>
            <person name="Shaw J."/>
            <person name="Wu H."/>
            <person name="Hsiao K."/>
            <person name="Chao Y."/>
            <person name="Chu M."/>
            <person name="Cheng C."/>
            <person name="Hour A."/>
            <person name="Lee P."/>
            <person name="Lin S."/>
            <person name="Lin Y."/>
            <person name="Liou J."/>
            <person name="Liu S."/>
            <person name="Hsing Y."/>
            <person name="Raghuvanshi S."/>
            <person name="Mohanty A."/>
            <person name="Bharti A.K."/>
            <person name="Gaur A."/>
            <person name="Gupta V."/>
            <person name="Kumar D."/>
            <person name="Ravi V."/>
            <person name="Vij S."/>
            <person name="Kapur A."/>
            <person name="Khurana P."/>
            <person name="Khurana P."/>
            <person name="Khurana J.P."/>
            <person name="Tyagi A.K."/>
            <person name="Gaikwad K."/>
            <person name="Singh A."/>
            <person name="Dalal V."/>
            <person name="Srivastava S."/>
            <person name="Dixit A."/>
            <person name="Pal A.K."/>
            <person name="Ghazi I.A."/>
            <person name="Yadav M."/>
            <person name="Pandit A."/>
            <person name="Bhargava A."/>
            <person name="Sureshbabu K."/>
            <person name="Batra K."/>
            <person name="Sharma T.R."/>
            <person name="Mohapatra T."/>
            <person name="Singh N.K."/>
            <person name="Messing J."/>
            <person name="Nelson A.B."/>
            <person name="Fuks G."/>
            <person name="Kavchok S."/>
            <person name="Keizer G."/>
            <person name="Linton E."/>
            <person name="Llaca V."/>
            <person name="Song R."/>
            <person name="Tanyolac B."/>
            <person name="Young S."/>
            <person name="Ho-Il K."/>
            <person name="Hahn J.H."/>
            <person name="Sangsakoo G."/>
            <person name="Vanavichit A."/>
            <person name="de Mattos Luiz.A.T."/>
            <person name="Zimmer P.D."/>
            <person name="Malone G."/>
            <person name="Dellagostin O."/>
            <person name="de Oliveira A.C."/>
            <person name="Bevan M."/>
            <person name="Bancroft I."/>
            <person name="Minx P."/>
            <person name="Cordum H."/>
            <person name="Wilson R."/>
            <person name="Cheng Z."/>
            <person name="Jin W."/>
            <person name="Jiang J."/>
            <person name="Leong S.A."/>
            <person name="Iwama H."/>
            <person name="Gojobori T."/>
            <person name="Itoh T."/>
            <person name="Niimura Y."/>
            <person name="Fujii Y."/>
            <person name="Habara T."/>
            <person name="Sakai H."/>
            <person name="Sato Y."/>
            <person name="Wilson G."/>
            <person name="Kumar K."/>
            <person name="McCouch S."/>
            <person name="Juretic N."/>
            <person name="Hoen D."/>
            <person name="Wright S."/>
            <person name="Bruskiewich R."/>
            <person name="Bureau T."/>
            <person name="Miyao A."/>
            <person name="Hirochika H."/>
            <person name="Nishikawa T."/>
            <person name="Kadowaki K."/>
            <person name="Sugiura M."/>
            <person name="Burr B."/>
            <person name="Sasaki T."/>
        </authorList>
    </citation>
    <scope>NUCLEOTIDE SEQUENCE [LARGE SCALE GENOMIC DNA]</scope>
    <source>
        <strain evidence="3">cv. Nipponbare</strain>
    </source>
</reference>
<evidence type="ECO:0000313" key="2">
    <source>
        <dbReference type="EMBL" id="AAK27815.1"/>
    </source>
</evidence>
<feature type="chain" id="PRO_5024351121" description="Secreted protein" evidence="1">
    <location>
        <begin position="21"/>
        <end position="156"/>
    </location>
</feature>
<keyword evidence="1" id="KW-0732">Signal</keyword>
<organism evidence="2 3">
    <name type="scientific">Oryza sativa subsp. japonica</name>
    <name type="common">Rice</name>
    <dbReference type="NCBI Taxonomy" id="39947"/>
    <lineage>
        <taxon>Eukaryota</taxon>
        <taxon>Viridiplantae</taxon>
        <taxon>Streptophyta</taxon>
        <taxon>Embryophyta</taxon>
        <taxon>Tracheophyta</taxon>
        <taxon>Spermatophyta</taxon>
        <taxon>Magnoliopsida</taxon>
        <taxon>Liliopsida</taxon>
        <taxon>Poales</taxon>
        <taxon>Poaceae</taxon>
        <taxon>BOP clade</taxon>
        <taxon>Oryzoideae</taxon>
        <taxon>Oryzeae</taxon>
        <taxon>Oryzinae</taxon>
        <taxon>Oryza</taxon>
        <taxon>Oryza sativa</taxon>
    </lineage>
</organism>
<protein>
    <recommendedName>
        <fullName evidence="4">Secreted protein</fullName>
    </recommendedName>
</protein>
<accession>A0A5S6RBQ3</accession>
<gene>
    <name evidence="2" type="primary">OSJNBa0006L06.24</name>
</gene>
<sequence length="156" mass="17359">MARCRCLALLACFAIVPLETLRHHLALLPRTAMARRRRFALSACFAIVPLESGEGRRCFSCRRAPSPHQGRAPPSPRTQVTAALVARRRSSARRQSWETSLSLSCLKAVIAFPATELLRYRIEAKHRSSFAAASRPSTEVGKLTRSGWKTNGVTRF</sequence>
<feature type="signal peptide" evidence="1">
    <location>
        <begin position="1"/>
        <end position="20"/>
    </location>
</feature>
<evidence type="ECO:0008006" key="4">
    <source>
        <dbReference type="Google" id="ProtNLM"/>
    </source>
</evidence>
<dbReference type="Proteomes" id="UP000000763">
    <property type="component" value="Chromosome 10"/>
</dbReference>
<dbReference type="AlphaFoldDB" id="A0A5S6RBQ3"/>
<evidence type="ECO:0000313" key="3">
    <source>
        <dbReference type="Proteomes" id="UP000000763"/>
    </source>
</evidence>
<evidence type="ECO:0000256" key="1">
    <source>
        <dbReference type="SAM" id="SignalP"/>
    </source>
</evidence>
<name>A0A5S6RBQ3_ORYSJ</name>